<sequence length="273" mass="30150">MKKRLCLFLVVFLGVLIFSETQIKLNNAGWSVSADIRAYEDIYLTLALASGIPYVGVTYVDTWEEYSTGFLKLKTKDGLFRGSLLASNEGLFMGVRYVTNTNQIPIFSHTTLELELSTVGKMKYLARNWVRLPLGQLNGGLSVFLHGEDSFSFNDIGLYLYAKEYERSLRIKNAESNVVATVDLKTNDSLGEVGYGIGIGMNYLSFDLGVAFAGNFIVPAGDLRLMLSPTVMVSMRGIDAQMLISKLGSDDSVFAGISVTNFNLNGIFMRLVF</sequence>
<dbReference type="PATRIC" id="fig|1184387.3.peg.1189"/>
<dbReference type="AlphaFoldDB" id="A0A101HPJ2"/>
<protein>
    <submittedName>
        <fullName evidence="1">Uncharacterized protein</fullName>
    </submittedName>
</protein>
<name>A0A101HPJ2_9BACT</name>
<organism evidence="1 2">
    <name type="scientific">Mesotoga prima</name>
    <dbReference type="NCBI Taxonomy" id="1184387"/>
    <lineage>
        <taxon>Bacteria</taxon>
        <taxon>Thermotogati</taxon>
        <taxon>Thermotogota</taxon>
        <taxon>Thermotogae</taxon>
        <taxon>Kosmotogales</taxon>
        <taxon>Kosmotogaceae</taxon>
        <taxon>Mesotoga</taxon>
    </lineage>
</organism>
<accession>A0A101HPJ2</accession>
<gene>
    <name evidence="1" type="ORF">XD94_0800</name>
</gene>
<dbReference type="EMBL" id="LGGP01000118">
    <property type="protein sequence ID" value="KUK80732.1"/>
    <property type="molecule type" value="Genomic_DNA"/>
</dbReference>
<evidence type="ECO:0000313" key="1">
    <source>
        <dbReference type="EMBL" id="KUK80732.1"/>
    </source>
</evidence>
<reference evidence="2" key="1">
    <citation type="journal article" date="2015" name="MBio">
        <title>Genome-Resolved Metagenomic Analysis Reveals Roles for Candidate Phyla and Other Microbial Community Members in Biogeochemical Transformations in Oil Reservoirs.</title>
        <authorList>
            <person name="Hu P."/>
            <person name="Tom L."/>
            <person name="Singh A."/>
            <person name="Thomas B.C."/>
            <person name="Baker B.J."/>
            <person name="Piceno Y.M."/>
            <person name="Andersen G.L."/>
            <person name="Banfield J.F."/>
        </authorList>
    </citation>
    <scope>NUCLEOTIDE SEQUENCE [LARGE SCALE GENOMIC DNA]</scope>
</reference>
<evidence type="ECO:0000313" key="2">
    <source>
        <dbReference type="Proteomes" id="UP000054092"/>
    </source>
</evidence>
<proteinExistence type="predicted"/>
<comment type="caution">
    <text evidence="1">The sequence shown here is derived from an EMBL/GenBank/DDBJ whole genome shotgun (WGS) entry which is preliminary data.</text>
</comment>
<dbReference type="Proteomes" id="UP000054092">
    <property type="component" value="Unassembled WGS sequence"/>
</dbReference>